<dbReference type="Proteomes" id="UP001589607">
    <property type="component" value="Unassembled WGS sequence"/>
</dbReference>
<evidence type="ECO:0000313" key="6">
    <source>
        <dbReference type="EMBL" id="MFB9098774.1"/>
    </source>
</evidence>
<dbReference type="InterPro" id="IPR036737">
    <property type="entry name" value="OmpA-like_sf"/>
</dbReference>
<dbReference type="InterPro" id="IPR011042">
    <property type="entry name" value="6-blade_b-propeller_TolB-like"/>
</dbReference>
<dbReference type="PRINTS" id="PR01021">
    <property type="entry name" value="OMPADOMAIN"/>
</dbReference>
<dbReference type="EMBL" id="JBHMEY010000094">
    <property type="protein sequence ID" value="MFB9098774.1"/>
    <property type="molecule type" value="Genomic_DNA"/>
</dbReference>
<proteinExistence type="predicted"/>
<keyword evidence="2 4" id="KW-0472">Membrane</keyword>
<dbReference type="InterPro" id="IPR050330">
    <property type="entry name" value="Bact_OuterMem_StrucFunc"/>
</dbReference>
<dbReference type="SUPFAM" id="SSF82171">
    <property type="entry name" value="DPP6 N-terminal domain-like"/>
    <property type="match status" value="1"/>
</dbReference>
<dbReference type="SUPFAM" id="SSF49478">
    <property type="entry name" value="Cna protein B-type domain"/>
    <property type="match status" value="1"/>
</dbReference>
<dbReference type="RefSeq" id="WP_236458507.1">
    <property type="nucleotide sequence ID" value="NZ_CBCSGE010000001.1"/>
</dbReference>
<dbReference type="InterPro" id="IPR006665">
    <property type="entry name" value="OmpA-like"/>
</dbReference>
<comment type="subcellular location">
    <subcellularLocation>
        <location evidence="1">Cell outer membrane</location>
    </subcellularLocation>
</comment>
<evidence type="ECO:0000259" key="5">
    <source>
        <dbReference type="PROSITE" id="PS51123"/>
    </source>
</evidence>
<reference evidence="6 7" key="1">
    <citation type="submission" date="2024-09" db="EMBL/GenBank/DDBJ databases">
        <authorList>
            <person name="Sun Q."/>
            <person name="Mori K."/>
        </authorList>
    </citation>
    <scope>NUCLEOTIDE SEQUENCE [LARGE SCALE GENOMIC DNA]</scope>
    <source>
        <strain evidence="6 7">CECT 7955</strain>
    </source>
</reference>
<keyword evidence="3" id="KW-0998">Cell outer membrane</keyword>
<evidence type="ECO:0000256" key="3">
    <source>
        <dbReference type="ARBA" id="ARBA00023237"/>
    </source>
</evidence>
<evidence type="ECO:0000256" key="4">
    <source>
        <dbReference type="PROSITE-ProRule" id="PRU00473"/>
    </source>
</evidence>
<accession>A0ABV5GU48</accession>
<dbReference type="SUPFAM" id="SSF103088">
    <property type="entry name" value="OmpA-like"/>
    <property type="match status" value="1"/>
</dbReference>
<gene>
    <name evidence="6" type="ORF">ACFFVF_19895</name>
</gene>
<dbReference type="PROSITE" id="PS51123">
    <property type="entry name" value="OMPA_2"/>
    <property type="match status" value="1"/>
</dbReference>
<evidence type="ECO:0000256" key="2">
    <source>
        <dbReference type="ARBA" id="ARBA00023136"/>
    </source>
</evidence>
<organism evidence="6 7">
    <name type="scientific">Flavobacterium jumunjinense</name>
    <dbReference type="NCBI Taxonomy" id="998845"/>
    <lineage>
        <taxon>Bacteria</taxon>
        <taxon>Pseudomonadati</taxon>
        <taxon>Bacteroidota</taxon>
        <taxon>Flavobacteriia</taxon>
        <taxon>Flavobacteriales</taxon>
        <taxon>Flavobacteriaceae</taxon>
        <taxon>Flavobacterium</taxon>
    </lineage>
</organism>
<dbReference type="InterPro" id="IPR006664">
    <property type="entry name" value="OMP_bac"/>
</dbReference>
<dbReference type="PANTHER" id="PTHR30329:SF21">
    <property type="entry name" value="LIPOPROTEIN YIAD-RELATED"/>
    <property type="match status" value="1"/>
</dbReference>
<protein>
    <submittedName>
        <fullName evidence="6">OmpA family protein</fullName>
    </submittedName>
</protein>
<dbReference type="Pfam" id="PF00691">
    <property type="entry name" value="OmpA"/>
    <property type="match status" value="1"/>
</dbReference>
<evidence type="ECO:0000256" key="1">
    <source>
        <dbReference type="ARBA" id="ARBA00004442"/>
    </source>
</evidence>
<dbReference type="Gene3D" id="3.30.1330.60">
    <property type="entry name" value="OmpA-like domain"/>
    <property type="match status" value="1"/>
</dbReference>
<sequence length="521" mass="59068">MKKLFFCALSIPFIGFSQNNVTTNSTQEISELNTNSLVHYTFSDTGINSELSEVGATFFKNKFIIVSNKKRRHAQTTLNESSKKYNNNTYCTDVDDHGNLSFPLHFSKILDNEFNEGAMTFSEDEKTIYFTKNSGDNKPFKLFKASFDLEAKGYWKNITEIKITSEEYSIETPFLNKTNNKLYFSSNMPGGFGGYDIYEADVAENGTVTNIKNLGNKVNSKKDEKYIFVTPSNKYIYFSSNGHKGNGGYDIFRSSIVNNNSFENTVNIGSGLNTDKDETAFMLTSDTQGYISINKRSNREDFDIYRFDINEKEQELNITIIDIDSNTKLTNANVIIKDEFGDIIKKTVTDNEGKIVLKSIPLTKYTITTNKEGYDSNSTDIVASPNSPTISKIVNLVAKKPIVENTEIVFTFDNIYFDFNKASIKEESKSSLMTIVKQLNDHPNTKISIIAHTDNKGSEKYNQVLSEKRAKSAYDFLIKEGIEKTRLSHSGKGESQPLHDCKTCTKQQDLENRRIEFKINE</sequence>
<dbReference type="Gene3D" id="2.120.10.30">
    <property type="entry name" value="TolB, C-terminal domain"/>
    <property type="match status" value="1"/>
</dbReference>
<name>A0ABV5GU48_9FLAO</name>
<keyword evidence="7" id="KW-1185">Reference proteome</keyword>
<feature type="domain" description="OmpA-like" evidence="5">
    <location>
        <begin position="404"/>
        <end position="521"/>
    </location>
</feature>
<dbReference type="Pfam" id="PF07676">
    <property type="entry name" value="PD40"/>
    <property type="match status" value="1"/>
</dbReference>
<dbReference type="PANTHER" id="PTHR30329">
    <property type="entry name" value="STATOR ELEMENT OF FLAGELLAR MOTOR COMPLEX"/>
    <property type="match status" value="1"/>
</dbReference>
<evidence type="ECO:0000313" key="7">
    <source>
        <dbReference type="Proteomes" id="UP001589607"/>
    </source>
</evidence>
<comment type="caution">
    <text evidence="6">The sequence shown here is derived from an EMBL/GenBank/DDBJ whole genome shotgun (WGS) entry which is preliminary data.</text>
</comment>
<dbReference type="CDD" id="cd07185">
    <property type="entry name" value="OmpA_C-like"/>
    <property type="match status" value="1"/>
</dbReference>
<dbReference type="InterPro" id="IPR011659">
    <property type="entry name" value="WD40"/>
</dbReference>